<dbReference type="EMBL" id="JAHQIW010004128">
    <property type="protein sequence ID" value="KAJ1361179.1"/>
    <property type="molecule type" value="Genomic_DNA"/>
</dbReference>
<proteinExistence type="predicted"/>
<protein>
    <submittedName>
        <fullName evidence="1">Uncharacterized protein</fullName>
    </submittedName>
</protein>
<accession>A0AAD5QTP1</accession>
<evidence type="ECO:0000313" key="1">
    <source>
        <dbReference type="EMBL" id="KAJ1361179.1"/>
    </source>
</evidence>
<feature type="non-terminal residue" evidence="1">
    <location>
        <position position="1"/>
    </location>
</feature>
<name>A0AAD5QTP1_PARTN</name>
<evidence type="ECO:0000313" key="2">
    <source>
        <dbReference type="Proteomes" id="UP001196413"/>
    </source>
</evidence>
<gene>
    <name evidence="1" type="ORF">KIN20_020373</name>
</gene>
<dbReference type="Proteomes" id="UP001196413">
    <property type="component" value="Unassembled WGS sequence"/>
</dbReference>
<organism evidence="1 2">
    <name type="scientific">Parelaphostrongylus tenuis</name>
    <name type="common">Meningeal worm</name>
    <dbReference type="NCBI Taxonomy" id="148309"/>
    <lineage>
        <taxon>Eukaryota</taxon>
        <taxon>Metazoa</taxon>
        <taxon>Ecdysozoa</taxon>
        <taxon>Nematoda</taxon>
        <taxon>Chromadorea</taxon>
        <taxon>Rhabditida</taxon>
        <taxon>Rhabditina</taxon>
        <taxon>Rhabditomorpha</taxon>
        <taxon>Strongyloidea</taxon>
        <taxon>Metastrongylidae</taxon>
        <taxon>Parelaphostrongylus</taxon>
    </lineage>
</organism>
<comment type="caution">
    <text evidence="1">The sequence shown here is derived from an EMBL/GenBank/DDBJ whole genome shotgun (WGS) entry which is preliminary data.</text>
</comment>
<keyword evidence="2" id="KW-1185">Reference proteome</keyword>
<sequence>MAMLSPKTSHLEGKGQILTKTNSACKTYELNAPHQLKDPVPFPVFMRNNMAQI</sequence>
<reference evidence="1" key="1">
    <citation type="submission" date="2021-06" db="EMBL/GenBank/DDBJ databases">
        <title>Parelaphostrongylus tenuis whole genome reference sequence.</title>
        <authorList>
            <person name="Garwood T.J."/>
            <person name="Larsen P.A."/>
            <person name="Fountain-Jones N.M."/>
            <person name="Garbe J.R."/>
            <person name="Macchietto M.G."/>
            <person name="Kania S.A."/>
            <person name="Gerhold R.W."/>
            <person name="Richards J.E."/>
            <person name="Wolf T.M."/>
        </authorList>
    </citation>
    <scope>NUCLEOTIDE SEQUENCE</scope>
    <source>
        <strain evidence="1">MNPRO001-30</strain>
        <tissue evidence="1">Meninges</tissue>
    </source>
</reference>
<dbReference type="AlphaFoldDB" id="A0AAD5QTP1"/>